<accession>A0A127A180</accession>
<organism evidence="2 3">
    <name type="scientific">Sinomonas atrocyanea</name>
    <dbReference type="NCBI Taxonomy" id="37927"/>
    <lineage>
        <taxon>Bacteria</taxon>
        <taxon>Bacillati</taxon>
        <taxon>Actinomycetota</taxon>
        <taxon>Actinomycetes</taxon>
        <taxon>Micrococcales</taxon>
        <taxon>Micrococcaceae</taxon>
        <taxon>Sinomonas</taxon>
    </lineage>
</organism>
<dbReference type="EMBL" id="CP014518">
    <property type="protein sequence ID" value="AMM32866.1"/>
    <property type="molecule type" value="Genomic_DNA"/>
</dbReference>
<keyword evidence="3" id="KW-1185">Reference proteome</keyword>
<reference evidence="2 3" key="1">
    <citation type="submission" date="2016-02" db="EMBL/GenBank/DDBJ databases">
        <title>Complete genome of Sinomonas atrocyanea KCTC 3377.</title>
        <authorList>
            <person name="Kim K.M."/>
        </authorList>
    </citation>
    <scope>NUCLEOTIDE SEQUENCE [LARGE SCALE GENOMIC DNA]</scope>
    <source>
        <strain evidence="2 3">KCTC 3377</strain>
    </source>
</reference>
<feature type="compositionally biased region" description="Pro residues" evidence="1">
    <location>
        <begin position="30"/>
        <end position="41"/>
    </location>
</feature>
<evidence type="ECO:0000313" key="3">
    <source>
        <dbReference type="Proteomes" id="UP000070134"/>
    </source>
</evidence>
<proteinExistence type="predicted"/>
<dbReference type="RefSeq" id="WP_066497987.1">
    <property type="nucleotide sequence ID" value="NZ_BJMO01000073.1"/>
</dbReference>
<sequence length="128" mass="13785">MDLRSRRELALQITGVSRLVPARPPAAKADPPPAPRTPPVSPSLLTGNVIALPRPEPAQPLHETMLEMLYEARRRGMSHTRDPLPACELMLEIHAPAGELLGMPCAACHEPWPCKTVLGILGGLEPAV</sequence>
<feature type="region of interest" description="Disordered" evidence="1">
    <location>
        <begin position="20"/>
        <end position="45"/>
    </location>
</feature>
<dbReference type="KEGG" id="satk:SA2016_2197"/>
<protein>
    <submittedName>
        <fullName evidence="2">Uncharacterized protein</fullName>
    </submittedName>
</protein>
<gene>
    <name evidence="2" type="ORF">SA2016_2197</name>
</gene>
<dbReference type="Proteomes" id="UP000070134">
    <property type="component" value="Chromosome"/>
</dbReference>
<evidence type="ECO:0000313" key="2">
    <source>
        <dbReference type="EMBL" id="AMM32866.1"/>
    </source>
</evidence>
<name>A0A127A180_9MICC</name>
<dbReference type="AlphaFoldDB" id="A0A127A180"/>
<evidence type="ECO:0000256" key="1">
    <source>
        <dbReference type="SAM" id="MobiDB-lite"/>
    </source>
</evidence>